<sequence>MQNIQRYHDQALTFSHGYENISPRGGKVEDHGPTKSTLQQQRERGRRAWFEWRRRSYGKSTLLAHPLIEGVLRARFELELRIIRSYGKIMPVVVDRNTIPNALLTLSPETAGLPRPVFPGHPFSANHGVSEAVSMPSIATARRFRGIETSKQNYLGPGHLRPSKISKADKPPVISMGRAAIQSTSAPSFESSNLSGCNALHSWKNGAGRSKPWKTCTLARVQAAQAAQWRWKGAGASINIGDCALRAHSMPWLFVVSQGGPNHRPRHADRKTLKKKGSSRDVEVGDIIAESLGDFEELNYRDNTPTSSTATEPPQQSLRLTLSSGGFEHPVTELLRGGELLKSQFRILRFLRNDSHADVYVAEDLLQPTTCVHIHVFLSETWGNWRTYQRRKEQRMRNSHDFRACFKHKGQKVVVVHAPARCESRFRIRKYDIEFPSLDGSAKAHPINATNSRRPAKGLTYASALVQPSSASKTAQPGSTDPMSNQRSHEDERRQNRAAKQREKRRSQREKKHQEDRMKFNTPQPLPGFRVMKLLV</sequence>
<feature type="compositionally biased region" description="Basic residues" evidence="1">
    <location>
        <begin position="496"/>
        <end position="511"/>
    </location>
</feature>
<evidence type="ECO:0000256" key="1">
    <source>
        <dbReference type="SAM" id="MobiDB-lite"/>
    </source>
</evidence>
<dbReference type="Proteomes" id="UP000800094">
    <property type="component" value="Unassembled WGS sequence"/>
</dbReference>
<evidence type="ECO:0000313" key="3">
    <source>
        <dbReference type="Proteomes" id="UP000800094"/>
    </source>
</evidence>
<feature type="region of interest" description="Disordered" evidence="1">
    <location>
        <begin position="259"/>
        <end position="279"/>
    </location>
</feature>
<accession>A0A6A6I4X1</accession>
<name>A0A6A6I4X1_9PLEO</name>
<evidence type="ECO:0000313" key="2">
    <source>
        <dbReference type="EMBL" id="KAF2245367.1"/>
    </source>
</evidence>
<dbReference type="RefSeq" id="XP_033680371.1">
    <property type="nucleotide sequence ID" value="XM_033829639.1"/>
</dbReference>
<dbReference type="AlphaFoldDB" id="A0A6A6I4X1"/>
<feature type="region of interest" description="Disordered" evidence="1">
    <location>
        <begin position="464"/>
        <end position="536"/>
    </location>
</feature>
<reference evidence="2" key="1">
    <citation type="journal article" date="2020" name="Stud. Mycol.">
        <title>101 Dothideomycetes genomes: a test case for predicting lifestyles and emergence of pathogens.</title>
        <authorList>
            <person name="Haridas S."/>
            <person name="Albert R."/>
            <person name="Binder M."/>
            <person name="Bloem J."/>
            <person name="Labutti K."/>
            <person name="Salamov A."/>
            <person name="Andreopoulos B."/>
            <person name="Baker S."/>
            <person name="Barry K."/>
            <person name="Bills G."/>
            <person name="Bluhm B."/>
            <person name="Cannon C."/>
            <person name="Castanera R."/>
            <person name="Culley D."/>
            <person name="Daum C."/>
            <person name="Ezra D."/>
            <person name="Gonzalez J."/>
            <person name="Henrissat B."/>
            <person name="Kuo A."/>
            <person name="Liang C."/>
            <person name="Lipzen A."/>
            <person name="Lutzoni F."/>
            <person name="Magnuson J."/>
            <person name="Mondo S."/>
            <person name="Nolan M."/>
            <person name="Ohm R."/>
            <person name="Pangilinan J."/>
            <person name="Park H.-J."/>
            <person name="Ramirez L."/>
            <person name="Alfaro M."/>
            <person name="Sun H."/>
            <person name="Tritt A."/>
            <person name="Yoshinaga Y."/>
            <person name="Zwiers L.-H."/>
            <person name="Turgeon B."/>
            <person name="Goodwin S."/>
            <person name="Spatafora J."/>
            <person name="Crous P."/>
            <person name="Grigoriev I."/>
        </authorList>
    </citation>
    <scope>NUCLEOTIDE SEQUENCE</scope>
    <source>
        <strain evidence="2">CBS 122368</strain>
    </source>
</reference>
<dbReference type="EMBL" id="ML987200">
    <property type="protein sequence ID" value="KAF2245367.1"/>
    <property type="molecule type" value="Genomic_DNA"/>
</dbReference>
<feature type="compositionally biased region" description="Polar residues" evidence="1">
    <location>
        <begin position="466"/>
        <end position="486"/>
    </location>
</feature>
<organism evidence="2 3">
    <name type="scientific">Trematosphaeria pertusa</name>
    <dbReference type="NCBI Taxonomy" id="390896"/>
    <lineage>
        <taxon>Eukaryota</taxon>
        <taxon>Fungi</taxon>
        <taxon>Dikarya</taxon>
        <taxon>Ascomycota</taxon>
        <taxon>Pezizomycotina</taxon>
        <taxon>Dothideomycetes</taxon>
        <taxon>Pleosporomycetidae</taxon>
        <taxon>Pleosporales</taxon>
        <taxon>Massarineae</taxon>
        <taxon>Trematosphaeriaceae</taxon>
        <taxon>Trematosphaeria</taxon>
    </lineage>
</organism>
<gene>
    <name evidence="2" type="ORF">BU26DRAFT_521841</name>
</gene>
<proteinExistence type="predicted"/>
<dbReference type="OrthoDB" id="3801394at2759"/>
<protein>
    <submittedName>
        <fullName evidence="2">Uncharacterized protein</fullName>
    </submittedName>
</protein>
<keyword evidence="3" id="KW-1185">Reference proteome</keyword>
<feature type="region of interest" description="Disordered" evidence="1">
    <location>
        <begin position="17"/>
        <end position="43"/>
    </location>
</feature>
<dbReference type="GeneID" id="54582969"/>
<feature type="compositionally biased region" description="Basic residues" evidence="1">
    <location>
        <begin position="263"/>
        <end position="277"/>
    </location>
</feature>